<protein>
    <submittedName>
        <fullName evidence="1">Uncharacterized protein</fullName>
    </submittedName>
</protein>
<dbReference type="EMBL" id="CP108036">
    <property type="protein sequence ID" value="WUN77213.1"/>
    <property type="molecule type" value="Genomic_DNA"/>
</dbReference>
<gene>
    <name evidence="1" type="ORF">OHA91_01105</name>
</gene>
<proteinExistence type="predicted"/>
<accession>A0ABZ1Q3I1</accession>
<keyword evidence="2" id="KW-1185">Reference proteome</keyword>
<evidence type="ECO:0000313" key="2">
    <source>
        <dbReference type="Proteomes" id="UP001432312"/>
    </source>
</evidence>
<organism evidence="1 2">
    <name type="scientific">Streptomyces erythrochromogenes</name>
    <dbReference type="NCBI Taxonomy" id="285574"/>
    <lineage>
        <taxon>Bacteria</taxon>
        <taxon>Bacillati</taxon>
        <taxon>Actinomycetota</taxon>
        <taxon>Actinomycetes</taxon>
        <taxon>Kitasatosporales</taxon>
        <taxon>Streptomycetaceae</taxon>
        <taxon>Streptomyces</taxon>
    </lineage>
</organism>
<reference evidence="1" key="1">
    <citation type="submission" date="2022-10" db="EMBL/GenBank/DDBJ databases">
        <title>The complete genomes of actinobacterial strains from the NBC collection.</title>
        <authorList>
            <person name="Joergensen T.S."/>
            <person name="Alvarez Arevalo M."/>
            <person name="Sterndorff E.B."/>
            <person name="Faurdal D."/>
            <person name="Vuksanovic O."/>
            <person name="Mourched A.-S."/>
            <person name="Charusanti P."/>
            <person name="Shaw S."/>
            <person name="Blin K."/>
            <person name="Weber T."/>
        </authorList>
    </citation>
    <scope>NUCLEOTIDE SEQUENCE</scope>
    <source>
        <strain evidence="1">NBC_00303</strain>
    </source>
</reference>
<dbReference type="Proteomes" id="UP001432312">
    <property type="component" value="Chromosome"/>
</dbReference>
<dbReference type="RefSeq" id="WP_266496606.1">
    <property type="nucleotide sequence ID" value="NZ_CP108036.1"/>
</dbReference>
<dbReference type="GeneID" id="95494590"/>
<sequence length="96" mass="10350">MPANGRPRCWPPAPVWGVPATATPTLSRRAGFTRLSRKAAVGDTIRSTDAARPFRSVASTVVLRPELIRRGLHLQAESGLLSGIDLLVLRPDPISE</sequence>
<evidence type="ECO:0000313" key="1">
    <source>
        <dbReference type="EMBL" id="WUN77213.1"/>
    </source>
</evidence>
<name>A0ABZ1Q3I1_9ACTN</name>